<organism evidence="3 4">
    <name type="scientific">Staphylococcus epidermidis (strain ATCC 12228 / FDA PCI 1200)</name>
    <dbReference type="NCBI Taxonomy" id="176280"/>
    <lineage>
        <taxon>Bacteria</taxon>
        <taxon>Bacillati</taxon>
        <taxon>Bacillota</taxon>
        <taxon>Bacilli</taxon>
        <taxon>Bacillales</taxon>
        <taxon>Staphylococcaceae</taxon>
        <taxon>Staphylococcus</taxon>
    </lineage>
</organism>
<reference evidence="3 4" key="1">
    <citation type="journal article" date="2003" name="Mol. Microbiol.">
        <title>Genome-based analysis of virulence genes in a non-biofilm-forming Staphylococcus epidermidis strain (ATCC 12228).</title>
        <authorList>
            <person name="Zhang Y.Q."/>
            <person name="Ren S.X."/>
            <person name="Li H.L."/>
            <person name="Wang Y.X."/>
            <person name="Fu G."/>
            <person name="Yang J."/>
            <person name="Qin Z.Q."/>
            <person name="Miao Y.G."/>
            <person name="Wang W.Y."/>
            <person name="Chen R.S."/>
            <person name="Shen Y."/>
            <person name="Chen Z."/>
            <person name="Yuan Z.H."/>
            <person name="Zhao G.P."/>
            <person name="Qu D."/>
            <person name="Danchin A."/>
            <person name="Wen Y.M."/>
        </authorList>
    </citation>
    <scope>NUCLEOTIDE SEQUENCE [LARGE SCALE GENOMIC DNA]</scope>
    <source>
        <strain evidence="4">ATCC 12228 / FDA PCI 1200</strain>
    </source>
</reference>
<dbReference type="InterPro" id="IPR002347">
    <property type="entry name" value="SDR_fam"/>
</dbReference>
<evidence type="ECO:0000256" key="1">
    <source>
        <dbReference type="ARBA" id="ARBA00006484"/>
    </source>
</evidence>
<keyword evidence="2" id="KW-0560">Oxidoreductase</keyword>
<dbReference type="SUPFAM" id="SSF51735">
    <property type="entry name" value="NAD(P)-binding Rossmann-fold domains"/>
    <property type="match status" value="1"/>
</dbReference>
<proteinExistence type="inferred from homology"/>
<dbReference type="Pfam" id="PF00106">
    <property type="entry name" value="adh_short"/>
    <property type="match status" value="1"/>
</dbReference>
<dbReference type="PATRIC" id="fig|176280.10.peg.1156"/>
<dbReference type="PANTHER" id="PTHR44196">
    <property type="entry name" value="DEHYDROGENASE/REDUCTASE SDR FAMILY MEMBER 7B"/>
    <property type="match status" value="1"/>
</dbReference>
<dbReference type="Proteomes" id="UP000001411">
    <property type="component" value="Chromosome"/>
</dbReference>
<gene>
    <name evidence="3" type="ordered locus">SE_1185</name>
</gene>
<dbReference type="OrthoDB" id="9793345at2"/>
<accession>A0A0H2VGJ9</accession>
<name>A0A0H2VGJ9_STAES</name>
<dbReference type="AlphaFoldDB" id="A0A0H2VGJ9"/>
<sequence>MIGKHFIITGATSGLGFAITNELLQRGAHVTILARNIDKFNRIKENYFKPEHINVIKCDLMQRKDIESLQKFLNTPINGFIYSSGVGYFKSISEHSTREVVETYEVNLTNFNLLYKVIQPQLVKAAYIVGISSQAALVSQANAAHYGASKAGFSAVLNALRLEQPELKVLNVQPGPIDTPFQKNADPTLKYFKNYRHMMIQPQQLAKQIVEGIILNKIEINQPSWMQIMLKFYQLCPRTLEKLCPNLFKNKV</sequence>
<dbReference type="RefSeq" id="WP_001831231.1">
    <property type="nucleotide sequence ID" value="NC_004461.1"/>
</dbReference>
<dbReference type="GO" id="GO:0016491">
    <property type="term" value="F:oxidoreductase activity"/>
    <property type="evidence" value="ECO:0007669"/>
    <property type="project" value="UniProtKB-KW"/>
</dbReference>
<comment type="similarity">
    <text evidence="1">Belongs to the short-chain dehydrogenases/reductases (SDR) family.</text>
</comment>
<dbReference type="CDD" id="cd05233">
    <property type="entry name" value="SDR_c"/>
    <property type="match status" value="1"/>
</dbReference>
<dbReference type="GO" id="GO:0016020">
    <property type="term" value="C:membrane"/>
    <property type="evidence" value="ECO:0007669"/>
    <property type="project" value="TreeGrafter"/>
</dbReference>
<dbReference type="eggNOG" id="COG0300">
    <property type="taxonomic scope" value="Bacteria"/>
</dbReference>
<dbReference type="Gene3D" id="3.40.50.720">
    <property type="entry name" value="NAD(P)-binding Rossmann-like Domain"/>
    <property type="match status" value="1"/>
</dbReference>
<dbReference type="PANTHER" id="PTHR44196:SF1">
    <property type="entry name" value="DEHYDROGENASE_REDUCTASE SDR FAMILY MEMBER 7B"/>
    <property type="match status" value="1"/>
</dbReference>
<dbReference type="GeneID" id="50018696"/>
<evidence type="ECO:0000313" key="4">
    <source>
        <dbReference type="Proteomes" id="UP000001411"/>
    </source>
</evidence>
<dbReference type="HOGENOM" id="CLU_010194_2_1_9"/>
<evidence type="ECO:0000256" key="2">
    <source>
        <dbReference type="ARBA" id="ARBA00023002"/>
    </source>
</evidence>
<dbReference type="KEGG" id="sep:SE_1185"/>
<dbReference type="InterPro" id="IPR036291">
    <property type="entry name" value="NAD(P)-bd_dom_sf"/>
</dbReference>
<dbReference type="EMBL" id="AE015929">
    <property type="protein sequence ID" value="AAO04784.1"/>
    <property type="molecule type" value="Genomic_DNA"/>
</dbReference>
<dbReference type="PRINTS" id="PR00081">
    <property type="entry name" value="GDHRDH"/>
</dbReference>
<protein>
    <submittedName>
        <fullName evidence="3">Oxidoreductase</fullName>
    </submittedName>
</protein>
<evidence type="ECO:0000313" key="3">
    <source>
        <dbReference type="EMBL" id="AAO04784.1"/>
    </source>
</evidence>